<dbReference type="EMBL" id="JABBHF010000004">
    <property type="protein sequence ID" value="NMH87489.1"/>
    <property type="molecule type" value="Genomic_DNA"/>
</dbReference>
<evidence type="ECO:0000313" key="1">
    <source>
        <dbReference type="EMBL" id="NMH87489.1"/>
    </source>
</evidence>
<protein>
    <recommendedName>
        <fullName evidence="3">SMI1/KNR4 family protein</fullName>
    </recommendedName>
</protein>
<proteinExistence type="predicted"/>
<keyword evidence="2" id="KW-1185">Reference proteome</keyword>
<dbReference type="InterPro" id="IPR037883">
    <property type="entry name" value="Knr4/Smi1-like_sf"/>
</dbReference>
<comment type="caution">
    <text evidence="1">The sequence shown here is derived from an EMBL/GenBank/DDBJ whole genome shotgun (WGS) entry which is preliminary data.</text>
</comment>
<accession>A0ABX1RYB3</accession>
<evidence type="ECO:0000313" key="2">
    <source>
        <dbReference type="Proteomes" id="UP000746690"/>
    </source>
</evidence>
<dbReference type="RefSeq" id="WP_169672054.1">
    <property type="nucleotide sequence ID" value="NZ_JABBHF010000004.1"/>
</dbReference>
<evidence type="ECO:0008006" key="3">
    <source>
        <dbReference type="Google" id="ProtNLM"/>
    </source>
</evidence>
<gene>
    <name evidence="1" type="ORF">HHX25_08230</name>
</gene>
<dbReference type="SUPFAM" id="SSF160631">
    <property type="entry name" value="SMI1/KNR4-like"/>
    <property type="match status" value="1"/>
</dbReference>
<reference evidence="1 2" key="1">
    <citation type="submission" date="2020-04" db="EMBL/GenBank/DDBJ databases">
        <title>A Flavivirga sp. nov.</title>
        <authorList>
            <person name="Sun X."/>
        </authorList>
    </citation>
    <scope>NUCLEOTIDE SEQUENCE [LARGE SCALE GENOMIC DNA]</scope>
    <source>
        <strain evidence="1 2">Y03</strain>
    </source>
</reference>
<sequence>MLKHLQSMKLYEIESLPERIENFHLSEVNNYDEYILEEPPRFFSEDEQAWIDFSVKEVKYLINAHEDMIISESKKDNKKYMPIAGIQDLIDFFAIDVSDDKCPVYYGDIEDGEFRRESSSLDDFLRYYIRKGDPEI</sequence>
<dbReference type="Proteomes" id="UP000746690">
    <property type="component" value="Unassembled WGS sequence"/>
</dbReference>
<name>A0ABX1RYB3_9FLAO</name>
<organism evidence="1 2">
    <name type="scientific">Flavivirga algicola</name>
    <dbReference type="NCBI Taxonomy" id="2729136"/>
    <lineage>
        <taxon>Bacteria</taxon>
        <taxon>Pseudomonadati</taxon>
        <taxon>Bacteroidota</taxon>
        <taxon>Flavobacteriia</taxon>
        <taxon>Flavobacteriales</taxon>
        <taxon>Flavobacteriaceae</taxon>
        <taxon>Flavivirga</taxon>
    </lineage>
</organism>